<dbReference type="Proteomes" id="UP000054928">
    <property type="component" value="Unassembled WGS sequence"/>
</dbReference>
<dbReference type="EMBL" id="CCYD01000349">
    <property type="protein sequence ID" value="CEG39012.1"/>
    <property type="molecule type" value="Genomic_DNA"/>
</dbReference>
<dbReference type="STRING" id="4781.A0A0P1AF32"/>
<dbReference type="OMA" id="RTEMFDE"/>
<keyword evidence="1" id="KW-0695">RNA-directed DNA polymerase</keyword>
<keyword evidence="1" id="KW-0548">Nucleotidyltransferase</keyword>
<name>A0A0P1AF32_PLAHL</name>
<organism evidence="1 2">
    <name type="scientific">Plasmopara halstedii</name>
    <name type="common">Downy mildew of sunflower</name>
    <dbReference type="NCBI Taxonomy" id="4781"/>
    <lineage>
        <taxon>Eukaryota</taxon>
        <taxon>Sar</taxon>
        <taxon>Stramenopiles</taxon>
        <taxon>Oomycota</taxon>
        <taxon>Peronosporomycetes</taxon>
        <taxon>Peronosporales</taxon>
        <taxon>Peronosporaceae</taxon>
        <taxon>Plasmopara</taxon>
    </lineage>
</organism>
<reference evidence="2" key="1">
    <citation type="submission" date="2014-09" db="EMBL/GenBank/DDBJ databases">
        <authorList>
            <person name="Sharma Rahul"/>
            <person name="Thines Marco"/>
        </authorList>
    </citation>
    <scope>NUCLEOTIDE SEQUENCE [LARGE SCALE GENOMIC DNA]</scope>
</reference>
<dbReference type="GeneID" id="36404132"/>
<evidence type="ECO:0000313" key="2">
    <source>
        <dbReference type="Proteomes" id="UP000054928"/>
    </source>
</evidence>
<keyword evidence="1" id="KW-0808">Transferase</keyword>
<protein>
    <submittedName>
        <fullName evidence="1">Reverse transcriptase</fullName>
    </submittedName>
</protein>
<dbReference type="RefSeq" id="XP_024575381.1">
    <property type="nucleotide sequence ID" value="XM_024724512.1"/>
</dbReference>
<dbReference type="AlphaFoldDB" id="A0A0P1AF32"/>
<dbReference type="GO" id="GO:0003964">
    <property type="term" value="F:RNA-directed DNA polymerase activity"/>
    <property type="evidence" value="ECO:0007669"/>
    <property type="project" value="UniProtKB-KW"/>
</dbReference>
<proteinExistence type="predicted"/>
<keyword evidence="2" id="KW-1185">Reference proteome</keyword>
<sequence length="109" mass="12571">MSKKMLKRSLAKGKLLQICAIVEKSIDEDINTAEVLDEKTRTEMFDEQSCYALRTNLLNESANEYADTFPYKVSGELPSDKGIRHEIDVAPGTKYCIKRQWRRQKKKSV</sequence>
<dbReference type="OrthoDB" id="114198at2759"/>
<accession>A0A0P1AF32</accession>
<evidence type="ECO:0000313" key="1">
    <source>
        <dbReference type="EMBL" id="CEG39012.1"/>
    </source>
</evidence>